<name>A0A7W9YBM5_9HYPH</name>
<sequence length="58" mass="6736">MTDVFEFIQLREGVLQHLEQLSLYRQPVSGFIERDWAEETSGDVERIGDSRDDIAQIP</sequence>
<evidence type="ECO:0000313" key="1">
    <source>
        <dbReference type="EMBL" id="MBB6165589.1"/>
    </source>
</evidence>
<dbReference type="EMBL" id="JACHEG010000010">
    <property type="protein sequence ID" value="MBB6165589.1"/>
    <property type="molecule type" value="Genomic_DNA"/>
</dbReference>
<accession>A0A7W9YBM5</accession>
<keyword evidence="2" id="KW-1185">Reference proteome</keyword>
<organism evidence="1 2">
    <name type="scientific">Rhizobium wenxiniae</name>
    <dbReference type="NCBI Taxonomy" id="1737357"/>
    <lineage>
        <taxon>Bacteria</taxon>
        <taxon>Pseudomonadati</taxon>
        <taxon>Pseudomonadota</taxon>
        <taxon>Alphaproteobacteria</taxon>
        <taxon>Hyphomicrobiales</taxon>
        <taxon>Rhizobiaceae</taxon>
        <taxon>Rhizobium/Agrobacterium group</taxon>
        <taxon>Rhizobium</taxon>
    </lineage>
</organism>
<dbReference type="AlphaFoldDB" id="A0A7W9YBM5"/>
<gene>
    <name evidence="1" type="ORF">HNQ72_005437</name>
</gene>
<proteinExistence type="predicted"/>
<comment type="caution">
    <text evidence="1">The sequence shown here is derived from an EMBL/GenBank/DDBJ whole genome shotgun (WGS) entry which is preliminary data.</text>
</comment>
<evidence type="ECO:0000313" key="2">
    <source>
        <dbReference type="Proteomes" id="UP000547879"/>
    </source>
</evidence>
<dbReference type="Proteomes" id="UP000547879">
    <property type="component" value="Unassembled WGS sequence"/>
</dbReference>
<protein>
    <submittedName>
        <fullName evidence="1">Uncharacterized protein</fullName>
    </submittedName>
</protein>
<reference evidence="1 2" key="1">
    <citation type="submission" date="2020-08" db="EMBL/GenBank/DDBJ databases">
        <title>Genomic Encyclopedia of Type Strains, Phase IV (KMG-IV): sequencing the most valuable type-strain genomes for metagenomic binning, comparative biology and taxonomic classification.</title>
        <authorList>
            <person name="Goeker M."/>
        </authorList>
    </citation>
    <scope>NUCLEOTIDE SEQUENCE [LARGE SCALE GENOMIC DNA]</scope>
    <source>
        <strain evidence="1 2">DSM 100734</strain>
    </source>
</reference>